<keyword evidence="3" id="KW-0831">Ubiquinone biosynthesis</keyword>
<dbReference type="PANTHER" id="PTHR21427:SF19">
    <property type="entry name" value="UBIQUINONE BIOSYNTHESIS PROTEIN COQ9, MITOCHONDRIAL"/>
    <property type="match status" value="1"/>
</dbReference>
<reference evidence="8 9" key="1">
    <citation type="journal article" date="2015" name="Antonie Van Leeuwenhoek">
        <title>Pseudooceanicola atlanticus gen. nov. sp. nov., isolated from surface seawater of the Atlantic Ocean and reclassification of Oceanicola batsensis, Oceanicola marinus, Oceanicola nitratireducens, Oceanicola nanhaiensis, Oceanicola antarcticus and Oceanicola flagellatus, as Pseudooceanicola batsensis comb. nov., Pseudooceanicola marinus comb. nov., Pseudooceanicola nitratireducens comb. nov., Pseudooceanicola nanhaiensis comb. nov., Pseudooceanicola antarcticus comb. nov., and Pseudooceanicola flagellatus comb. nov.</title>
        <authorList>
            <person name="Lai Q."/>
            <person name="Li G."/>
            <person name="Liu X."/>
            <person name="Du Y."/>
            <person name="Sun F."/>
            <person name="Shao Z."/>
        </authorList>
    </citation>
    <scope>NUCLEOTIDE SEQUENCE [LARGE SCALE GENOMIC DNA]</scope>
    <source>
        <strain evidence="8 9">22II-s11g</strain>
    </source>
</reference>
<dbReference type="OrthoDB" id="7201143at2"/>
<name>A0A0A0EJB7_9RHOB</name>
<dbReference type="STRING" id="1461694.ATO9_02435"/>
<dbReference type="eggNOG" id="COG5590">
    <property type="taxonomic scope" value="Bacteria"/>
</dbReference>
<dbReference type="GO" id="GO:0008289">
    <property type="term" value="F:lipid binding"/>
    <property type="evidence" value="ECO:0007669"/>
    <property type="project" value="UniProtKB-KW"/>
</dbReference>
<comment type="similarity">
    <text evidence="2">Belongs to the COQ9 family.</text>
</comment>
<protein>
    <submittedName>
        <fullName evidence="8">COQ9 family ubiquinone biosynthesis protein</fullName>
    </submittedName>
</protein>
<dbReference type="RefSeq" id="WP_043744531.1">
    <property type="nucleotide sequence ID" value="NZ_AQQX01000001.1"/>
</dbReference>
<dbReference type="GO" id="GO:0006744">
    <property type="term" value="P:ubiquinone biosynthetic process"/>
    <property type="evidence" value="ECO:0007669"/>
    <property type="project" value="UniProtKB-KW"/>
</dbReference>
<evidence type="ECO:0000256" key="4">
    <source>
        <dbReference type="ARBA" id="ARBA00022946"/>
    </source>
</evidence>
<evidence type="ECO:0000256" key="5">
    <source>
        <dbReference type="ARBA" id="ARBA00023121"/>
    </source>
</evidence>
<keyword evidence="8" id="KW-0830">Ubiquinone</keyword>
<evidence type="ECO:0000259" key="7">
    <source>
        <dbReference type="Pfam" id="PF08511"/>
    </source>
</evidence>
<keyword evidence="5" id="KW-0446">Lipid-binding</keyword>
<evidence type="ECO:0000313" key="9">
    <source>
        <dbReference type="Proteomes" id="UP000030004"/>
    </source>
</evidence>
<keyword evidence="4" id="KW-0809">Transit peptide</keyword>
<dbReference type="Gene3D" id="1.10.357.10">
    <property type="entry name" value="Tetracycline Repressor, domain 2"/>
    <property type="match status" value="1"/>
</dbReference>
<evidence type="ECO:0000256" key="2">
    <source>
        <dbReference type="ARBA" id="ARBA00010766"/>
    </source>
</evidence>
<dbReference type="PANTHER" id="PTHR21427">
    <property type="entry name" value="UBIQUINONE BIOSYNTHESIS PROTEIN COQ9, MITOCHONDRIAL"/>
    <property type="match status" value="1"/>
</dbReference>
<dbReference type="InterPro" id="IPR012762">
    <property type="entry name" value="Ubiq_biosynth_COQ9"/>
</dbReference>
<comment type="caution">
    <text evidence="8">The sequence shown here is derived from an EMBL/GenBank/DDBJ whole genome shotgun (WGS) entry which is preliminary data.</text>
</comment>
<comment type="pathway">
    <text evidence="1">Cofactor biosynthesis; ubiquinone biosynthesis.</text>
</comment>
<sequence>MTDTTDPLIDAMLMHVPFDGWTDTAFRAALADTGTDPVVARGLFPRGARDLARAWHDRGDARMVAALNQADLSDMRFRDRVAHAVRLRVEAVDDKEALRRAMVQNVLPLNAPDGARMLWSTADHIWTALGDTSEDYNWYTKRMTLSGVIGSTLLYWLGDDSADSQATWDFLDRRIDDVMQFEKVKARVTDSPLGKALSAPGSLLARLRPLRPRTDVPGGRG</sequence>
<dbReference type="AlphaFoldDB" id="A0A0A0EJB7"/>
<organism evidence="8 9">
    <name type="scientific">Pseudooceanicola atlanticus</name>
    <dbReference type="NCBI Taxonomy" id="1461694"/>
    <lineage>
        <taxon>Bacteria</taxon>
        <taxon>Pseudomonadati</taxon>
        <taxon>Pseudomonadota</taxon>
        <taxon>Alphaproteobacteria</taxon>
        <taxon>Rhodobacterales</taxon>
        <taxon>Paracoccaceae</taxon>
        <taxon>Pseudooceanicola</taxon>
    </lineage>
</organism>
<feature type="domain" description="COQ9 C-terminal" evidence="7">
    <location>
        <begin position="112"/>
        <end position="182"/>
    </location>
</feature>
<dbReference type="Proteomes" id="UP000030004">
    <property type="component" value="Unassembled WGS sequence"/>
</dbReference>
<dbReference type="NCBIfam" id="TIGR02396">
    <property type="entry name" value="diverge_rpsU"/>
    <property type="match status" value="1"/>
</dbReference>
<accession>A0A0A0EJB7</accession>
<gene>
    <name evidence="8" type="ORF">ATO9_02435</name>
</gene>
<comment type="function">
    <text evidence="6">Membrane-associated protein that warps the membrane surface to access and bind aromatic isoprenes with high specificity, including ubiquinone (CoQ) isoprene intermediates and presents them directly to COQ7, therefore facilitating the COQ7-mediated hydroxylase step. Participates in the biosynthesis of coenzyme Q, also named ubiquinone, an essential lipid-soluble electron transporter for aerobic cellular respiration.</text>
</comment>
<dbReference type="Pfam" id="PF08511">
    <property type="entry name" value="COQ9"/>
    <property type="match status" value="1"/>
</dbReference>
<evidence type="ECO:0000313" key="8">
    <source>
        <dbReference type="EMBL" id="KGM50370.1"/>
    </source>
</evidence>
<evidence type="ECO:0000256" key="1">
    <source>
        <dbReference type="ARBA" id="ARBA00004749"/>
    </source>
</evidence>
<dbReference type="InterPro" id="IPR013718">
    <property type="entry name" value="COQ9_C"/>
</dbReference>
<proteinExistence type="inferred from homology"/>
<dbReference type="EMBL" id="AQQX01000001">
    <property type="protein sequence ID" value="KGM50370.1"/>
    <property type="molecule type" value="Genomic_DNA"/>
</dbReference>
<evidence type="ECO:0000256" key="3">
    <source>
        <dbReference type="ARBA" id="ARBA00022688"/>
    </source>
</evidence>
<evidence type="ECO:0000256" key="6">
    <source>
        <dbReference type="ARBA" id="ARBA00058104"/>
    </source>
</evidence>
<keyword evidence="9" id="KW-1185">Reference proteome</keyword>